<evidence type="ECO:0000256" key="1">
    <source>
        <dbReference type="SAM" id="MobiDB-lite"/>
    </source>
</evidence>
<dbReference type="EMBL" id="JACHLR010000002">
    <property type="protein sequence ID" value="MBB4857491.1"/>
    <property type="molecule type" value="Genomic_DNA"/>
</dbReference>
<gene>
    <name evidence="2" type="ORF">HNO88_000798</name>
</gene>
<protein>
    <recommendedName>
        <fullName evidence="4">DUF4169 family protein</fullName>
    </recommendedName>
</protein>
<name>A0A7W7K7V6_9SPHN</name>
<feature type="compositionally biased region" description="Basic and acidic residues" evidence="1">
    <location>
        <begin position="35"/>
        <end position="59"/>
    </location>
</feature>
<reference evidence="2 3" key="1">
    <citation type="submission" date="2020-08" db="EMBL/GenBank/DDBJ databases">
        <title>Functional genomics of gut bacteria from endangered species of beetles.</title>
        <authorList>
            <person name="Carlos-Shanley C."/>
        </authorList>
    </citation>
    <scope>NUCLEOTIDE SEQUENCE [LARGE SCALE GENOMIC DNA]</scope>
    <source>
        <strain evidence="2 3">S00245</strain>
    </source>
</reference>
<evidence type="ECO:0000313" key="2">
    <source>
        <dbReference type="EMBL" id="MBB4857491.1"/>
    </source>
</evidence>
<proteinExistence type="predicted"/>
<dbReference type="InterPro" id="IPR025227">
    <property type="entry name" value="DUF4169"/>
</dbReference>
<accession>A0A7W7K7V6</accession>
<keyword evidence="3" id="KW-1185">Reference proteome</keyword>
<evidence type="ECO:0008006" key="4">
    <source>
        <dbReference type="Google" id="ProtNLM"/>
    </source>
</evidence>
<comment type="caution">
    <text evidence="2">The sequence shown here is derived from an EMBL/GenBank/DDBJ whole genome shotgun (WGS) entry which is preliminary data.</text>
</comment>
<feature type="region of interest" description="Disordered" evidence="1">
    <location>
        <begin position="1"/>
        <end position="59"/>
    </location>
</feature>
<evidence type="ECO:0000313" key="3">
    <source>
        <dbReference type="Proteomes" id="UP000555448"/>
    </source>
</evidence>
<organism evidence="2 3">
    <name type="scientific">Novosphingobium chloroacetimidivorans</name>
    <dbReference type="NCBI Taxonomy" id="1428314"/>
    <lineage>
        <taxon>Bacteria</taxon>
        <taxon>Pseudomonadati</taxon>
        <taxon>Pseudomonadota</taxon>
        <taxon>Alphaproteobacteria</taxon>
        <taxon>Sphingomonadales</taxon>
        <taxon>Sphingomonadaceae</taxon>
        <taxon>Novosphingobium</taxon>
    </lineage>
</organism>
<sequence>MAEIVNLRQARKAKQRADAASQADANRARHGASTAERRLAKDEADRLARTVDGARREPD</sequence>
<dbReference type="AlphaFoldDB" id="A0A7W7K7V6"/>
<dbReference type="Pfam" id="PF13770">
    <property type="entry name" value="DUF4169"/>
    <property type="match status" value="1"/>
</dbReference>
<dbReference type="RefSeq" id="WP_184242757.1">
    <property type="nucleotide sequence ID" value="NZ_JACHLR010000002.1"/>
</dbReference>
<dbReference type="Proteomes" id="UP000555448">
    <property type="component" value="Unassembled WGS sequence"/>
</dbReference>